<evidence type="ECO:0000256" key="2">
    <source>
        <dbReference type="ARBA" id="ARBA00038358"/>
    </source>
</evidence>
<dbReference type="InterPro" id="IPR008928">
    <property type="entry name" value="6-hairpin_glycosidase_sf"/>
</dbReference>
<reference evidence="3 4" key="2">
    <citation type="submission" date="2021-10" db="EMBL/GenBank/DDBJ databases">
        <authorList>
            <person name="Piombo E."/>
        </authorList>
    </citation>
    <scope>NUCLEOTIDE SEQUENCE [LARGE SCALE GENOMIC DNA]</scope>
</reference>
<dbReference type="GO" id="GO:0000272">
    <property type="term" value="P:polysaccharide catabolic process"/>
    <property type="evidence" value="ECO:0007669"/>
    <property type="project" value="TreeGrafter"/>
</dbReference>
<proteinExistence type="inferred from homology"/>
<dbReference type="PANTHER" id="PTHR36845">
    <property type="entry name" value="HYDROLASE, PUTATIVE (AFU_ORTHOLOGUE AFUA_7G05090)-RELATED"/>
    <property type="match status" value="1"/>
</dbReference>
<reference evidence="4" key="1">
    <citation type="submission" date="2019-06" db="EMBL/GenBank/DDBJ databases">
        <authorList>
            <person name="Broberg M."/>
        </authorList>
    </citation>
    <scope>NUCLEOTIDE SEQUENCE [LARGE SCALE GENOMIC DNA]</scope>
</reference>
<dbReference type="Proteomes" id="UP000775872">
    <property type="component" value="Unassembled WGS sequence"/>
</dbReference>
<keyword evidence="1" id="KW-0378">Hydrolase</keyword>
<comment type="similarity">
    <text evidence="2">Belongs to the glycosyl hydrolase 88 family.</text>
</comment>
<dbReference type="PANTHER" id="PTHR36845:SF1">
    <property type="entry name" value="HYDROLASE, PUTATIVE (AFU_ORTHOLOGUE AFUA_7G05090)-RELATED"/>
    <property type="match status" value="1"/>
</dbReference>
<name>A0A9N9ZAX5_9HYPO</name>
<evidence type="ECO:0000256" key="1">
    <source>
        <dbReference type="ARBA" id="ARBA00022801"/>
    </source>
</evidence>
<keyword evidence="4" id="KW-1185">Reference proteome</keyword>
<dbReference type="InterPro" id="IPR012341">
    <property type="entry name" value="6hp_glycosidase-like_sf"/>
</dbReference>
<dbReference type="EMBL" id="CABFOC020000043">
    <property type="protein sequence ID" value="CAH0052233.1"/>
    <property type="molecule type" value="Genomic_DNA"/>
</dbReference>
<accession>A0A9N9ZAX5</accession>
<dbReference type="InterPro" id="IPR052369">
    <property type="entry name" value="UG_Glycosaminoglycan_Hydrolase"/>
</dbReference>
<dbReference type="Gene3D" id="1.50.10.10">
    <property type="match status" value="1"/>
</dbReference>
<evidence type="ECO:0000313" key="4">
    <source>
        <dbReference type="Proteomes" id="UP000775872"/>
    </source>
</evidence>
<dbReference type="GO" id="GO:0052757">
    <property type="term" value="F:chondroitin hydrolase activity"/>
    <property type="evidence" value="ECO:0007669"/>
    <property type="project" value="TreeGrafter"/>
</dbReference>
<organism evidence="3 4">
    <name type="scientific">Clonostachys solani</name>
    <dbReference type="NCBI Taxonomy" id="160281"/>
    <lineage>
        <taxon>Eukaryota</taxon>
        <taxon>Fungi</taxon>
        <taxon>Dikarya</taxon>
        <taxon>Ascomycota</taxon>
        <taxon>Pezizomycotina</taxon>
        <taxon>Sordariomycetes</taxon>
        <taxon>Hypocreomycetidae</taxon>
        <taxon>Hypocreales</taxon>
        <taxon>Bionectriaceae</taxon>
        <taxon>Clonostachys</taxon>
    </lineage>
</organism>
<evidence type="ECO:0000313" key="3">
    <source>
        <dbReference type="EMBL" id="CAH0052233.1"/>
    </source>
</evidence>
<protein>
    <recommendedName>
        <fullName evidence="5">Unsaturated glucuronyl hydrolase</fullName>
    </recommendedName>
</protein>
<gene>
    <name evidence="3" type="ORF">CSOL1703_00015109</name>
</gene>
<evidence type="ECO:0008006" key="5">
    <source>
        <dbReference type="Google" id="ProtNLM"/>
    </source>
</evidence>
<sequence>MKSTSPIERSLPYNGSLDAEEHGFEQRSWSFRLSALYSDNLIAKVLRTAAVYLENNKEIPSQYPEIVPQNGINQGKWESREIDFWTSGFFPGCIYSVLETCIRYPGKSGLPHGAINPQIVVRELAESGRRWSDPLKGQALRTDTHDLGFVILPSMRPRWELFHDQDALKTIIQAANNLASRFDDRVSAVRSWDTFDWHDNVNITSQEDNFLIIIDSMANMELLFYAAAQSGDGRLADIAVAHSRTLMRSHLRKETCVRKGYQGELYSTPHLVNLDPRTGLIKETRTAQGYSDSSTWSRGQSWGILGYAQAYQWSGHGEFLEAACGLAEYFLLRLETAPDSVDRFTTNGTNKPRKLGRFVPLWDFDAPIENSKNPLRDVSAGLIAANGMVILAQCFTALGDHQRNARYLDAALIIVEDTLNLALAREKAHVMETDSEPFKINISGVGERFDAILKHSTVCYNSFSFRKNKAHDHGLVYADYYLLTFKNRLLQMGII</sequence>
<dbReference type="SUPFAM" id="SSF48208">
    <property type="entry name" value="Six-hairpin glycosidases"/>
    <property type="match status" value="1"/>
</dbReference>
<dbReference type="AlphaFoldDB" id="A0A9N9ZAX5"/>
<dbReference type="OrthoDB" id="2317065at2759"/>
<comment type="caution">
    <text evidence="3">The sequence shown here is derived from an EMBL/GenBank/DDBJ whole genome shotgun (WGS) entry which is preliminary data.</text>
</comment>